<sequence length="64" mass="6978">CGVHVQGPLQPISNQYSCSLALLVFKDQAPGQHLIKSSVCLKFSSINPLHSTPFLSSLLWEQPS</sequence>
<dbReference type="AlphaFoldDB" id="A0A564YWG3"/>
<proteinExistence type="predicted"/>
<evidence type="ECO:0000313" key="2">
    <source>
        <dbReference type="Proteomes" id="UP000321570"/>
    </source>
</evidence>
<name>A0A564YWG3_HYMDI</name>
<evidence type="ECO:0000313" key="1">
    <source>
        <dbReference type="EMBL" id="VUZ51585.1"/>
    </source>
</evidence>
<organism evidence="1 2">
    <name type="scientific">Hymenolepis diminuta</name>
    <name type="common">Rat tapeworm</name>
    <dbReference type="NCBI Taxonomy" id="6216"/>
    <lineage>
        <taxon>Eukaryota</taxon>
        <taxon>Metazoa</taxon>
        <taxon>Spiralia</taxon>
        <taxon>Lophotrochozoa</taxon>
        <taxon>Platyhelminthes</taxon>
        <taxon>Cestoda</taxon>
        <taxon>Eucestoda</taxon>
        <taxon>Cyclophyllidea</taxon>
        <taxon>Hymenolepididae</taxon>
        <taxon>Hymenolepis</taxon>
    </lineage>
</organism>
<gene>
    <name evidence="1" type="ORF">WMSIL1_LOCUS10532</name>
</gene>
<accession>A0A564YWG3</accession>
<dbReference type="Proteomes" id="UP000321570">
    <property type="component" value="Unassembled WGS sequence"/>
</dbReference>
<protein>
    <submittedName>
        <fullName evidence="1">Uncharacterized protein</fullName>
    </submittedName>
</protein>
<keyword evidence="2" id="KW-1185">Reference proteome</keyword>
<dbReference type="EMBL" id="CABIJS010000444">
    <property type="protein sequence ID" value="VUZ51585.1"/>
    <property type="molecule type" value="Genomic_DNA"/>
</dbReference>
<reference evidence="1 2" key="1">
    <citation type="submission" date="2019-07" db="EMBL/GenBank/DDBJ databases">
        <authorList>
            <person name="Jastrzebski P J."/>
            <person name="Paukszto L."/>
            <person name="Jastrzebski P J."/>
        </authorList>
    </citation>
    <scope>NUCLEOTIDE SEQUENCE [LARGE SCALE GENOMIC DNA]</scope>
    <source>
        <strain evidence="1 2">WMS-il1</strain>
    </source>
</reference>
<feature type="non-terminal residue" evidence="1">
    <location>
        <position position="1"/>
    </location>
</feature>